<evidence type="ECO:0000256" key="6">
    <source>
        <dbReference type="ARBA" id="ARBA00022840"/>
    </source>
</evidence>
<dbReference type="KEGG" id="xak:KIMC2_06420"/>
<dbReference type="AlphaFoldDB" id="A0AAU9D3T5"/>
<dbReference type="GO" id="GO:0005524">
    <property type="term" value="F:ATP binding"/>
    <property type="evidence" value="ECO:0007669"/>
    <property type="project" value="UniProtKB-KW"/>
</dbReference>
<gene>
    <name evidence="12" type="primary">recN</name>
    <name evidence="12" type="ORF">KIMC2_06420</name>
</gene>
<dbReference type="PIRSF" id="PIRSF003128">
    <property type="entry name" value="RecN"/>
    <property type="match status" value="1"/>
</dbReference>
<dbReference type="GO" id="GO:0009432">
    <property type="term" value="P:SOS response"/>
    <property type="evidence" value="ECO:0007669"/>
    <property type="project" value="TreeGrafter"/>
</dbReference>
<keyword evidence="13" id="KW-1185">Reference proteome</keyword>
<evidence type="ECO:0000313" key="12">
    <source>
        <dbReference type="EMBL" id="BDR56080.1"/>
    </source>
</evidence>
<evidence type="ECO:0000256" key="4">
    <source>
        <dbReference type="ARBA" id="ARBA00022741"/>
    </source>
</evidence>
<evidence type="ECO:0000256" key="3">
    <source>
        <dbReference type="ARBA" id="ARBA00021315"/>
    </source>
</evidence>
<evidence type="ECO:0000256" key="2">
    <source>
        <dbReference type="ARBA" id="ARBA00009441"/>
    </source>
</evidence>
<comment type="similarity">
    <text evidence="2 9">Belongs to the RecN family.</text>
</comment>
<sequence length="561" mass="63632">MLESLVVDNFTIIEHLEVDFHHGLSTLTGETGAGKSIIIDAIAQIAGAKSSKELIRHGSDKATILAEFSHFPFSSLKKLFEQNDIDLDEDYLSIQKEIKKNGRGIARINGSVVNGSFLRQVGDHLFNIEEQSKHQQLLNADAQLALLDAFSGKKLVQTLASYEKTYRELRSIKLKKEEIQKKNQDLKERLDYLKFADQEITEVDPKIGEDQRLEEKKIQLSNFEKISSSLQQIQTLIGGEDSIQDLLGQAQALSDSLENYGSSYQKIADNLTNAIEAVNDAMSEVSDVSDTLDLNDENELELVMERLSSFDQLKKKYGGTLEEVLSYQKKARSEIKFAENSEQSLKEYDEKYRLYLEQAHQLADKLTDIRKKSADKLEPLINSELKTLEFQNSKFEIKFTKSELQERGQDHLMFMVQTNIGEKMLPLAEIASGGELSRILLALKSVFSQFFENVTFIFDEIDSGVSGRAAQSMADKIYQIARSNQVISITHLPQLAAMSDYQYLIEKKIVDNRTISSVRLLDQKERVDEIAQMLTGTKMTKVTKDHAMEMLELAQKSKERE</sequence>
<keyword evidence="10" id="KW-0175">Coiled coil</keyword>
<dbReference type="PANTHER" id="PTHR11059">
    <property type="entry name" value="DNA REPAIR PROTEIN RECN"/>
    <property type="match status" value="1"/>
</dbReference>
<keyword evidence="6" id="KW-0067">ATP-binding</keyword>
<dbReference type="CDD" id="cd03241">
    <property type="entry name" value="ABC_RecN"/>
    <property type="match status" value="1"/>
</dbReference>
<dbReference type="Pfam" id="PF02463">
    <property type="entry name" value="SMC_N"/>
    <property type="match status" value="1"/>
</dbReference>
<dbReference type="InterPro" id="IPR004604">
    <property type="entry name" value="DNA_recomb/repair_RecN"/>
</dbReference>
<feature type="coiled-coil region" evidence="10">
    <location>
        <begin position="338"/>
        <end position="365"/>
    </location>
</feature>
<dbReference type="GO" id="GO:0006281">
    <property type="term" value="P:DNA repair"/>
    <property type="evidence" value="ECO:0007669"/>
    <property type="project" value="UniProtKB-KW"/>
</dbReference>
<evidence type="ECO:0000259" key="11">
    <source>
        <dbReference type="Pfam" id="PF02463"/>
    </source>
</evidence>
<evidence type="ECO:0000256" key="7">
    <source>
        <dbReference type="ARBA" id="ARBA00023204"/>
    </source>
</evidence>
<evidence type="ECO:0000256" key="1">
    <source>
        <dbReference type="ARBA" id="ARBA00003618"/>
    </source>
</evidence>
<dbReference type="Proteomes" id="UP001321804">
    <property type="component" value="Chromosome"/>
</dbReference>
<evidence type="ECO:0000256" key="10">
    <source>
        <dbReference type="SAM" id="Coils"/>
    </source>
</evidence>
<dbReference type="NCBIfam" id="TIGR00634">
    <property type="entry name" value="recN"/>
    <property type="match status" value="1"/>
</dbReference>
<evidence type="ECO:0000256" key="5">
    <source>
        <dbReference type="ARBA" id="ARBA00022763"/>
    </source>
</evidence>
<dbReference type="PANTHER" id="PTHR11059:SF0">
    <property type="entry name" value="DNA REPAIR PROTEIN RECN"/>
    <property type="match status" value="1"/>
</dbReference>
<keyword evidence="4" id="KW-0547">Nucleotide-binding</keyword>
<comment type="function">
    <text evidence="1 9">May be involved in recombinational repair of damaged DNA.</text>
</comment>
<accession>A0AAU9D3T5</accession>
<dbReference type="Gene3D" id="3.40.50.300">
    <property type="entry name" value="P-loop containing nucleotide triphosphate hydrolases"/>
    <property type="match status" value="2"/>
</dbReference>
<evidence type="ECO:0000256" key="9">
    <source>
        <dbReference type="PIRNR" id="PIRNR003128"/>
    </source>
</evidence>
<keyword evidence="7 9" id="KW-0234">DNA repair</keyword>
<protein>
    <recommendedName>
        <fullName evidence="3 9">DNA repair protein RecN</fullName>
    </recommendedName>
    <alternativeName>
        <fullName evidence="8 9">Recombination protein N</fullName>
    </alternativeName>
</protein>
<dbReference type="GO" id="GO:0006310">
    <property type="term" value="P:DNA recombination"/>
    <property type="evidence" value="ECO:0007669"/>
    <property type="project" value="InterPro"/>
</dbReference>
<dbReference type="InterPro" id="IPR027417">
    <property type="entry name" value="P-loop_NTPase"/>
</dbReference>
<dbReference type="InterPro" id="IPR003395">
    <property type="entry name" value="RecF/RecN/SMC_N"/>
</dbReference>
<evidence type="ECO:0000313" key="13">
    <source>
        <dbReference type="Proteomes" id="UP001321804"/>
    </source>
</evidence>
<evidence type="ECO:0000256" key="8">
    <source>
        <dbReference type="ARBA" id="ARBA00033408"/>
    </source>
</evidence>
<dbReference type="RefSeq" id="WP_317697936.1">
    <property type="nucleotide sequence ID" value="NZ_AP026801.1"/>
</dbReference>
<keyword evidence="5 9" id="KW-0227">DNA damage</keyword>
<dbReference type="GO" id="GO:0043590">
    <property type="term" value="C:bacterial nucleoid"/>
    <property type="evidence" value="ECO:0007669"/>
    <property type="project" value="TreeGrafter"/>
</dbReference>
<reference evidence="12 13" key="1">
    <citation type="journal article" date="2023" name="Microbiol. Spectr.">
        <title>Symbiosis of Carpenter Bees with Uncharacterized Lactic Acid Bacteria Showing NAD Auxotrophy.</title>
        <authorList>
            <person name="Kawasaki S."/>
            <person name="Ozawa K."/>
            <person name="Mori T."/>
            <person name="Yamamoto A."/>
            <person name="Ito M."/>
            <person name="Ohkuma M."/>
            <person name="Sakamoto M."/>
            <person name="Matsutani M."/>
        </authorList>
    </citation>
    <scope>NUCLEOTIDE SEQUENCE [LARGE SCALE GENOMIC DNA]</scope>
    <source>
        <strain evidence="12 13">KimC2</strain>
    </source>
</reference>
<name>A0AAU9D3T5_9LACO</name>
<proteinExistence type="inferred from homology"/>
<feature type="domain" description="RecF/RecN/SMC N-terminal" evidence="11">
    <location>
        <begin position="1"/>
        <end position="503"/>
    </location>
</feature>
<dbReference type="SUPFAM" id="SSF52540">
    <property type="entry name" value="P-loop containing nucleoside triphosphate hydrolases"/>
    <property type="match status" value="2"/>
</dbReference>
<organism evidence="12 13">
    <name type="scientific">Xylocopilactobacillus apis</name>
    <dbReference type="NCBI Taxonomy" id="2932183"/>
    <lineage>
        <taxon>Bacteria</taxon>
        <taxon>Bacillati</taxon>
        <taxon>Bacillota</taxon>
        <taxon>Bacilli</taxon>
        <taxon>Lactobacillales</taxon>
        <taxon>Lactobacillaceae</taxon>
        <taxon>Xylocopilactobacillus</taxon>
    </lineage>
</organism>
<dbReference type="EMBL" id="AP026801">
    <property type="protein sequence ID" value="BDR56080.1"/>
    <property type="molecule type" value="Genomic_DNA"/>
</dbReference>
<feature type="coiled-coil region" evidence="10">
    <location>
        <begin position="162"/>
        <end position="196"/>
    </location>
</feature>